<keyword evidence="4" id="KW-1185">Reference proteome</keyword>
<dbReference type="SUPFAM" id="SSF160219">
    <property type="entry name" value="AMPKBI-like"/>
    <property type="match status" value="1"/>
</dbReference>
<dbReference type="PANTHER" id="PTHR46316">
    <property type="entry name" value="SNF1-RELATED PROTEIN KINASE REGULATORY SUBUNIT BETA-1"/>
    <property type="match status" value="1"/>
</dbReference>
<dbReference type="InterPro" id="IPR013783">
    <property type="entry name" value="Ig-like_fold"/>
</dbReference>
<feature type="region of interest" description="Disordered" evidence="1">
    <location>
        <begin position="1"/>
        <end position="23"/>
    </location>
</feature>
<dbReference type="SUPFAM" id="SSF81296">
    <property type="entry name" value="E set domains"/>
    <property type="match status" value="1"/>
</dbReference>
<gene>
    <name evidence="3" type="ORF">KIW84_020052</name>
</gene>
<dbReference type="Pfam" id="PF16561">
    <property type="entry name" value="AMPK1_CBM"/>
    <property type="match status" value="1"/>
</dbReference>
<feature type="compositionally biased region" description="Basic and acidic residues" evidence="1">
    <location>
        <begin position="1"/>
        <end position="11"/>
    </location>
</feature>
<reference evidence="3 4" key="1">
    <citation type="journal article" date="2022" name="Nat. Genet.">
        <title>Improved pea reference genome and pan-genome highlight genomic features and evolutionary characteristics.</title>
        <authorList>
            <person name="Yang T."/>
            <person name="Liu R."/>
            <person name="Luo Y."/>
            <person name="Hu S."/>
            <person name="Wang D."/>
            <person name="Wang C."/>
            <person name="Pandey M.K."/>
            <person name="Ge S."/>
            <person name="Xu Q."/>
            <person name="Li N."/>
            <person name="Li G."/>
            <person name="Huang Y."/>
            <person name="Saxena R.K."/>
            <person name="Ji Y."/>
            <person name="Li M."/>
            <person name="Yan X."/>
            <person name="He Y."/>
            <person name="Liu Y."/>
            <person name="Wang X."/>
            <person name="Xiang C."/>
            <person name="Varshney R.K."/>
            <person name="Ding H."/>
            <person name="Gao S."/>
            <person name="Zong X."/>
        </authorList>
    </citation>
    <scope>NUCLEOTIDE SEQUENCE [LARGE SCALE GENOMIC DNA]</scope>
    <source>
        <strain evidence="3 4">cv. Zhongwan 6</strain>
    </source>
</reference>
<dbReference type="Proteomes" id="UP001058974">
    <property type="component" value="Chromosome 2"/>
</dbReference>
<evidence type="ECO:0000256" key="1">
    <source>
        <dbReference type="SAM" id="MobiDB-lite"/>
    </source>
</evidence>
<protein>
    <recommendedName>
        <fullName evidence="2">AMP-activated protein kinase glycogen-binding domain-containing protein</fullName>
    </recommendedName>
</protein>
<evidence type="ECO:0000259" key="2">
    <source>
        <dbReference type="Pfam" id="PF16561"/>
    </source>
</evidence>
<comment type="caution">
    <text evidence="3">The sequence shown here is derived from an EMBL/GenBank/DDBJ whole genome shotgun (WGS) entry which is preliminary data.</text>
</comment>
<sequence>MGSNSRRKDGEGTSGIKRVEEEDDDNYEYEQHMNFMPSQILLDMQQVPGMMRQVESPQRWMHNGYVETMVHERLKSVRIVWIHGGTNVAIAGSWNNWEITETLQNVGQHFVIVKTLPIRIYHYRFIVDGYWTHAPEFPYDLDDSGYIYNILDLQDYIPIRVQNSEDPSSPPSSYDNIFLNEDDFNKPPPELPPQLQVTITQEAASTSDAVEHL</sequence>
<dbReference type="PANTHER" id="PTHR46316:SF6">
    <property type="entry name" value="ASSOCIATION WITH THE SNF1 COMPLEX (ASC) DOMAIN-CONTAINING PROTEIN"/>
    <property type="match status" value="1"/>
</dbReference>
<evidence type="ECO:0000313" key="4">
    <source>
        <dbReference type="Proteomes" id="UP001058974"/>
    </source>
</evidence>
<feature type="domain" description="AMP-activated protein kinase glycogen-binding" evidence="2">
    <location>
        <begin position="77"/>
        <end position="154"/>
    </location>
</feature>
<dbReference type="InterPro" id="IPR037256">
    <property type="entry name" value="ASC_dom_sf"/>
</dbReference>
<accession>A0A9D5B812</accession>
<dbReference type="EMBL" id="JAMSHJ010000002">
    <property type="protein sequence ID" value="KAI5432594.1"/>
    <property type="molecule type" value="Genomic_DNA"/>
</dbReference>
<dbReference type="InterPro" id="IPR032640">
    <property type="entry name" value="AMPK1_CBM"/>
</dbReference>
<name>A0A9D5B812_PEA</name>
<dbReference type="InterPro" id="IPR014756">
    <property type="entry name" value="Ig_E-set"/>
</dbReference>
<dbReference type="GO" id="GO:0009507">
    <property type="term" value="C:chloroplast"/>
    <property type="evidence" value="ECO:0007669"/>
    <property type="project" value="UniProtKB-ARBA"/>
</dbReference>
<dbReference type="CDD" id="cd02859">
    <property type="entry name" value="E_set_AMPKbeta_like_N"/>
    <property type="match status" value="1"/>
</dbReference>
<dbReference type="Gramene" id="Psat02G0005200-T2">
    <property type="protein sequence ID" value="KAI5432594.1"/>
    <property type="gene ID" value="KIW84_020052"/>
</dbReference>
<organism evidence="3 4">
    <name type="scientific">Pisum sativum</name>
    <name type="common">Garden pea</name>
    <name type="synonym">Lathyrus oleraceus</name>
    <dbReference type="NCBI Taxonomy" id="3888"/>
    <lineage>
        <taxon>Eukaryota</taxon>
        <taxon>Viridiplantae</taxon>
        <taxon>Streptophyta</taxon>
        <taxon>Embryophyta</taxon>
        <taxon>Tracheophyta</taxon>
        <taxon>Spermatophyta</taxon>
        <taxon>Magnoliopsida</taxon>
        <taxon>eudicotyledons</taxon>
        <taxon>Gunneridae</taxon>
        <taxon>Pentapetalae</taxon>
        <taxon>rosids</taxon>
        <taxon>fabids</taxon>
        <taxon>Fabales</taxon>
        <taxon>Fabaceae</taxon>
        <taxon>Papilionoideae</taxon>
        <taxon>50 kb inversion clade</taxon>
        <taxon>NPAAA clade</taxon>
        <taxon>Hologalegina</taxon>
        <taxon>IRL clade</taxon>
        <taxon>Fabeae</taxon>
        <taxon>Lathyrus</taxon>
    </lineage>
</organism>
<feature type="region of interest" description="Disordered" evidence="1">
    <location>
        <begin position="162"/>
        <end position="192"/>
    </location>
</feature>
<dbReference type="Gene3D" id="2.60.40.10">
    <property type="entry name" value="Immunoglobulins"/>
    <property type="match status" value="1"/>
</dbReference>
<dbReference type="InterPro" id="IPR043554">
    <property type="entry name" value="KINB"/>
</dbReference>
<dbReference type="AlphaFoldDB" id="A0A9D5B812"/>
<proteinExistence type="predicted"/>
<evidence type="ECO:0000313" key="3">
    <source>
        <dbReference type="EMBL" id="KAI5432594.1"/>
    </source>
</evidence>